<evidence type="ECO:0000313" key="9">
    <source>
        <dbReference type="Proteomes" id="UP000231279"/>
    </source>
</evidence>
<keyword evidence="3" id="KW-0732">Signal</keyword>
<sequence length="185" mass="19964">MSMEKPLNQYSLVLFYSIIAASSLVSFALCIAAEFKKSKKNDLRLDGKLCYLPRSAAFELGIAALICLSIAQVIGSLYICRKFRSKEGTGCKVRKPAVSCSLLIFSWISFGIAVILIGAATSMSRSQPLGEGWLDGECYLVKDGVYVGSAMLALLALGSTLGSDIITIAPKKAEENRKVHAQEDK</sequence>
<keyword evidence="5 7" id="KW-0472">Membrane</keyword>
<evidence type="ECO:0000256" key="4">
    <source>
        <dbReference type="ARBA" id="ARBA00022989"/>
    </source>
</evidence>
<evidence type="ECO:0000256" key="5">
    <source>
        <dbReference type="ARBA" id="ARBA00023136"/>
    </source>
</evidence>
<comment type="subcellular location">
    <subcellularLocation>
        <location evidence="1">Endomembrane system</location>
        <topology evidence="1">Multi-pass membrane protein</topology>
    </subcellularLocation>
</comment>
<feature type="transmembrane region" description="Helical" evidence="7">
    <location>
        <begin position="144"/>
        <end position="169"/>
    </location>
</feature>
<evidence type="ECO:0000256" key="2">
    <source>
        <dbReference type="ARBA" id="ARBA00022692"/>
    </source>
</evidence>
<protein>
    <submittedName>
        <fullName evidence="8">Uncharacterized protein</fullName>
    </submittedName>
</protein>
<evidence type="ECO:0000256" key="6">
    <source>
        <dbReference type="ARBA" id="ARBA00029467"/>
    </source>
</evidence>
<dbReference type="Proteomes" id="UP000231279">
    <property type="component" value="Unassembled WGS sequence"/>
</dbReference>
<keyword evidence="4 7" id="KW-1133">Transmembrane helix</keyword>
<dbReference type="InterPro" id="IPR009606">
    <property type="entry name" value="DEAL/Modifying_wall_lignin1/2"/>
</dbReference>
<reference evidence="9" key="1">
    <citation type="journal article" date="2018" name="Gigascience">
        <title>Genome assembly of the Pink Ipe (Handroanthus impetiginosus, Bignoniaceae), a highly valued, ecologically keystone Neotropical timber forest tree.</title>
        <authorList>
            <person name="Silva-Junior O.B."/>
            <person name="Grattapaglia D."/>
            <person name="Novaes E."/>
            <person name="Collevatti R.G."/>
        </authorList>
    </citation>
    <scope>NUCLEOTIDE SEQUENCE [LARGE SCALE GENOMIC DNA]</scope>
    <source>
        <strain evidence="9">cv. UFG-1</strain>
    </source>
</reference>
<dbReference type="Pfam" id="PF06749">
    <property type="entry name" value="DUF1218"/>
    <property type="match status" value="1"/>
</dbReference>
<dbReference type="AlphaFoldDB" id="A0A2G9I960"/>
<dbReference type="STRING" id="429701.A0A2G9I960"/>
<evidence type="ECO:0000313" key="8">
    <source>
        <dbReference type="EMBL" id="PIN26289.1"/>
    </source>
</evidence>
<organism evidence="8 9">
    <name type="scientific">Handroanthus impetiginosus</name>
    <dbReference type="NCBI Taxonomy" id="429701"/>
    <lineage>
        <taxon>Eukaryota</taxon>
        <taxon>Viridiplantae</taxon>
        <taxon>Streptophyta</taxon>
        <taxon>Embryophyta</taxon>
        <taxon>Tracheophyta</taxon>
        <taxon>Spermatophyta</taxon>
        <taxon>Magnoliopsida</taxon>
        <taxon>eudicotyledons</taxon>
        <taxon>Gunneridae</taxon>
        <taxon>Pentapetalae</taxon>
        <taxon>asterids</taxon>
        <taxon>lamiids</taxon>
        <taxon>Lamiales</taxon>
        <taxon>Bignoniaceae</taxon>
        <taxon>Crescentiina</taxon>
        <taxon>Tabebuia alliance</taxon>
        <taxon>Handroanthus</taxon>
    </lineage>
</organism>
<dbReference type="GO" id="GO:0012505">
    <property type="term" value="C:endomembrane system"/>
    <property type="evidence" value="ECO:0007669"/>
    <property type="project" value="UniProtKB-SubCell"/>
</dbReference>
<feature type="transmembrane region" description="Helical" evidence="7">
    <location>
        <begin position="100"/>
        <end position="124"/>
    </location>
</feature>
<dbReference type="OrthoDB" id="1877293at2759"/>
<proteinExistence type="inferred from homology"/>
<comment type="similarity">
    <text evidence="6">Belongs to the DESIGUAL family.</text>
</comment>
<comment type="caution">
    <text evidence="8">The sequence shown here is derived from an EMBL/GenBank/DDBJ whole genome shotgun (WGS) entry which is preliminary data.</text>
</comment>
<dbReference type="PANTHER" id="PTHR31769">
    <property type="entry name" value="OS07G0462200 PROTEIN-RELATED"/>
    <property type="match status" value="1"/>
</dbReference>
<evidence type="ECO:0000256" key="3">
    <source>
        <dbReference type="ARBA" id="ARBA00022729"/>
    </source>
</evidence>
<dbReference type="EMBL" id="NKXS01000118">
    <property type="protein sequence ID" value="PIN26289.1"/>
    <property type="molecule type" value="Genomic_DNA"/>
</dbReference>
<gene>
    <name evidence="8" type="ORF">CDL12_00967</name>
</gene>
<feature type="transmembrane region" description="Helical" evidence="7">
    <location>
        <begin position="55"/>
        <end position="79"/>
    </location>
</feature>
<keyword evidence="9" id="KW-1185">Reference proteome</keyword>
<evidence type="ECO:0000256" key="7">
    <source>
        <dbReference type="SAM" id="Phobius"/>
    </source>
</evidence>
<dbReference type="InterPro" id="IPR052222">
    <property type="entry name" value="DESIGUAL"/>
</dbReference>
<feature type="transmembrane region" description="Helical" evidence="7">
    <location>
        <begin position="12"/>
        <end position="35"/>
    </location>
</feature>
<name>A0A2G9I960_9LAMI</name>
<keyword evidence="2 7" id="KW-0812">Transmembrane</keyword>
<accession>A0A2G9I960</accession>
<evidence type="ECO:0000256" key="1">
    <source>
        <dbReference type="ARBA" id="ARBA00004127"/>
    </source>
</evidence>